<dbReference type="Proteomes" id="UP000887159">
    <property type="component" value="Unassembled WGS sequence"/>
</dbReference>
<sequence>MEMNKLTSSPKRPQRCIHLVYRFLLEMQSNLSGINTIRKEYPLLKSWLLAQTPYLCGLLLDAVSTVYHSDKANYFILESQHTLSQFAEKIHTKPPEIQVRN</sequence>
<accession>A0A8X6SRD4</accession>
<dbReference type="PANTHER" id="PTHR46108">
    <property type="entry name" value="BLUE CHEESE"/>
    <property type="match status" value="1"/>
</dbReference>
<evidence type="ECO:0000313" key="2">
    <source>
        <dbReference type="EMBL" id="GFY11613.1"/>
    </source>
</evidence>
<dbReference type="AlphaFoldDB" id="A0A8X6SRD4"/>
<evidence type="ECO:0000313" key="3">
    <source>
        <dbReference type="Proteomes" id="UP000887159"/>
    </source>
</evidence>
<gene>
    <name evidence="2" type="primary">WDFY3_0</name>
    <name evidence="2" type="ORF">TNCV_4230821</name>
</gene>
<organism evidence="2 3">
    <name type="scientific">Trichonephila clavipes</name>
    <name type="common">Golden silk orbweaver</name>
    <name type="synonym">Nephila clavipes</name>
    <dbReference type="NCBI Taxonomy" id="2585209"/>
    <lineage>
        <taxon>Eukaryota</taxon>
        <taxon>Metazoa</taxon>
        <taxon>Ecdysozoa</taxon>
        <taxon>Arthropoda</taxon>
        <taxon>Chelicerata</taxon>
        <taxon>Arachnida</taxon>
        <taxon>Araneae</taxon>
        <taxon>Araneomorphae</taxon>
        <taxon>Entelegynae</taxon>
        <taxon>Araneoidea</taxon>
        <taxon>Nephilidae</taxon>
        <taxon>Trichonephila</taxon>
    </lineage>
</organism>
<name>A0A8X6SRD4_TRICX</name>
<evidence type="ECO:0000256" key="1">
    <source>
        <dbReference type="ARBA" id="ARBA00022574"/>
    </source>
</evidence>
<protein>
    <submittedName>
        <fullName evidence="2">WD repeat and FYVE domain-containing protein 3</fullName>
    </submittedName>
</protein>
<keyword evidence="3" id="KW-1185">Reference proteome</keyword>
<reference evidence="2" key="1">
    <citation type="submission" date="2020-08" db="EMBL/GenBank/DDBJ databases">
        <title>Multicomponent nature underlies the extraordinary mechanical properties of spider dragline silk.</title>
        <authorList>
            <person name="Kono N."/>
            <person name="Nakamura H."/>
            <person name="Mori M."/>
            <person name="Yoshida Y."/>
            <person name="Ohtoshi R."/>
            <person name="Malay A.D."/>
            <person name="Moran D.A.P."/>
            <person name="Tomita M."/>
            <person name="Numata K."/>
            <person name="Arakawa K."/>
        </authorList>
    </citation>
    <scope>NUCLEOTIDE SEQUENCE</scope>
</reference>
<proteinExistence type="predicted"/>
<dbReference type="EMBL" id="BMAU01021306">
    <property type="protein sequence ID" value="GFY11613.1"/>
    <property type="molecule type" value="Genomic_DNA"/>
</dbReference>
<dbReference type="InterPro" id="IPR051944">
    <property type="entry name" value="BEACH_domain_protein"/>
</dbReference>
<keyword evidence="1" id="KW-0853">WD repeat</keyword>
<dbReference type="PANTHER" id="PTHR46108:SF4">
    <property type="entry name" value="BLUE CHEESE"/>
    <property type="match status" value="1"/>
</dbReference>
<comment type="caution">
    <text evidence="2">The sequence shown here is derived from an EMBL/GenBank/DDBJ whole genome shotgun (WGS) entry which is preliminary data.</text>
</comment>